<keyword evidence="4" id="KW-0732">Signal</keyword>
<accession>A0AAE0XQ41</accession>
<dbReference type="Gene3D" id="2.60.40.2160">
    <property type="entry name" value="Interleukin-17 receptor A/B, fibronectin-III-like domain 1"/>
    <property type="match status" value="1"/>
</dbReference>
<keyword evidence="2" id="KW-1003">Cell membrane</keyword>
<dbReference type="GO" id="GO:0005886">
    <property type="term" value="C:plasma membrane"/>
    <property type="evidence" value="ECO:0007669"/>
    <property type="project" value="UniProtKB-SubCell"/>
</dbReference>
<feature type="domain" description="ILCR1 Ig-like" evidence="5">
    <location>
        <begin position="453"/>
        <end position="563"/>
    </location>
</feature>
<sequence>MLIFGFVLLASSVCTDFAISKSHPCSLEVFQEQSADLIEDLCLEEYNDSDCRPFLEHFSRSDLPDGFSLTDEDDSVQRPESLDLRFLVEQDKHKGKEYIMPAAYVNWISPFAKLSRNNTKGYLLIWENSIEVMCRIFQFDSNKIDLLGKKLRFRYKIKNLLPRTKYQVKVYSMPPPKNLEESQKKSTFMSINITSGSAITAFTDPASWAPSLSTRVLKEGVLEVRIGQSPPHYNLTQFKVTLIKLSYDERDSAKEIIYETPPNSQDSQGLVTFANLDNGVYIILIRVIDPFDKQDGKCLCWITGANGKQCNDCGSIVSNLIKVIVEVPGKWIPPWSTQVLKEGAIQVKIGHSPPHYNLTQFKVMLVKRSYDVHNAFKEIIYKAPPGSQKPEGLVSFTNLEDDEYKIKIEVIDPFDTQDGKCLCWITGTNGQQCNSCGRVVSDWIKVTVADPGEWTPPWSTRVLKEGAIEVTIGHSPPRFNLTQFNVYLLRRSLYENSAFKTISYTQPPGSQKPEGLVSFTNLDNDEYKVVIQVIDPFRSEVGKCLCWIRRRNGERCNSCGSVVSDWIEVSVDEWDKKTRSHSTELTNSSKSQPSKRFPGVSTVLKAIHRRWHKLPKATHQSRHSI</sequence>
<feature type="signal peptide" evidence="4">
    <location>
        <begin position="1"/>
        <end position="20"/>
    </location>
</feature>
<evidence type="ECO:0000313" key="6">
    <source>
        <dbReference type="EMBL" id="KAK3700622.1"/>
    </source>
</evidence>
<evidence type="ECO:0000313" key="7">
    <source>
        <dbReference type="Proteomes" id="UP001283361"/>
    </source>
</evidence>
<dbReference type="EMBL" id="JAWDGP010007907">
    <property type="protein sequence ID" value="KAK3700622.1"/>
    <property type="molecule type" value="Genomic_DNA"/>
</dbReference>
<feature type="compositionally biased region" description="Polar residues" evidence="3">
    <location>
        <begin position="583"/>
        <end position="594"/>
    </location>
</feature>
<dbReference type="AlphaFoldDB" id="A0AAE0XQ41"/>
<feature type="chain" id="PRO_5042292918" description="ILCR1 Ig-like domain-containing protein" evidence="4">
    <location>
        <begin position="21"/>
        <end position="625"/>
    </location>
</feature>
<evidence type="ECO:0000256" key="4">
    <source>
        <dbReference type="SAM" id="SignalP"/>
    </source>
</evidence>
<keyword evidence="2" id="KW-0472">Membrane</keyword>
<dbReference type="Proteomes" id="UP001283361">
    <property type="component" value="Unassembled WGS sequence"/>
</dbReference>
<evidence type="ECO:0000256" key="3">
    <source>
        <dbReference type="SAM" id="MobiDB-lite"/>
    </source>
</evidence>
<dbReference type="Pfam" id="PF23608">
    <property type="entry name" value="Ig_ILCR1"/>
    <property type="match status" value="3"/>
</dbReference>
<reference evidence="6" key="1">
    <citation type="journal article" date="2023" name="G3 (Bethesda)">
        <title>A reference genome for the long-term kleptoplast-retaining sea slug Elysia crispata morphotype clarki.</title>
        <authorList>
            <person name="Eastman K.E."/>
            <person name="Pendleton A.L."/>
            <person name="Shaikh M.A."/>
            <person name="Suttiyut T."/>
            <person name="Ogas R."/>
            <person name="Tomko P."/>
            <person name="Gavelis G."/>
            <person name="Widhalm J.R."/>
            <person name="Wisecaver J.H."/>
        </authorList>
    </citation>
    <scope>NUCLEOTIDE SEQUENCE</scope>
    <source>
        <strain evidence="6">ECLA1</strain>
    </source>
</reference>
<protein>
    <recommendedName>
        <fullName evidence="5">ILCR1 Ig-like domain-containing protein</fullName>
    </recommendedName>
</protein>
<name>A0AAE0XQ41_9GAST</name>
<proteinExistence type="predicted"/>
<comment type="subcellular location">
    <subcellularLocation>
        <location evidence="1">Cell membrane</location>
        <topology evidence="1">Single-pass type I membrane protein</topology>
    </subcellularLocation>
</comment>
<gene>
    <name evidence="6" type="ORF">RRG08_032423</name>
</gene>
<feature type="domain" description="ILCR1 Ig-like" evidence="5">
    <location>
        <begin position="330"/>
        <end position="441"/>
    </location>
</feature>
<feature type="domain" description="ILCR1 Ig-like" evidence="5">
    <location>
        <begin position="207"/>
        <end position="315"/>
    </location>
</feature>
<organism evidence="6 7">
    <name type="scientific">Elysia crispata</name>
    <name type="common">lettuce slug</name>
    <dbReference type="NCBI Taxonomy" id="231223"/>
    <lineage>
        <taxon>Eukaryota</taxon>
        <taxon>Metazoa</taxon>
        <taxon>Spiralia</taxon>
        <taxon>Lophotrochozoa</taxon>
        <taxon>Mollusca</taxon>
        <taxon>Gastropoda</taxon>
        <taxon>Heterobranchia</taxon>
        <taxon>Euthyneura</taxon>
        <taxon>Panpulmonata</taxon>
        <taxon>Sacoglossa</taxon>
        <taxon>Placobranchoidea</taxon>
        <taxon>Plakobranchidae</taxon>
        <taxon>Elysia</taxon>
    </lineage>
</organism>
<evidence type="ECO:0000256" key="2">
    <source>
        <dbReference type="ARBA" id="ARBA00022475"/>
    </source>
</evidence>
<dbReference type="InterPro" id="IPR038683">
    <property type="entry name" value="IL17RA/B_FnIII-like_1_sf"/>
</dbReference>
<evidence type="ECO:0000259" key="5">
    <source>
        <dbReference type="Pfam" id="PF23608"/>
    </source>
</evidence>
<evidence type="ECO:0000256" key="1">
    <source>
        <dbReference type="ARBA" id="ARBA00004251"/>
    </source>
</evidence>
<comment type="caution">
    <text evidence="6">The sequence shown here is derived from an EMBL/GenBank/DDBJ whole genome shotgun (WGS) entry which is preliminary data.</text>
</comment>
<dbReference type="InterPro" id="IPR057066">
    <property type="entry name" value="Ig_ILCR1"/>
</dbReference>
<keyword evidence="7" id="KW-1185">Reference proteome</keyword>
<feature type="region of interest" description="Disordered" evidence="3">
    <location>
        <begin position="578"/>
        <end position="597"/>
    </location>
</feature>